<dbReference type="RefSeq" id="WP_002160736.1">
    <property type="nucleotide sequence ID" value="NZ_CM000737.1"/>
</dbReference>
<dbReference type="Pfam" id="PF01131">
    <property type="entry name" value="Topoisom_bac"/>
    <property type="match status" value="1"/>
</dbReference>
<evidence type="ECO:0000313" key="14">
    <source>
        <dbReference type="Proteomes" id="UP000195696"/>
    </source>
</evidence>
<evidence type="ECO:0000256" key="6">
    <source>
        <dbReference type="ARBA" id="ARBA00022842"/>
    </source>
</evidence>
<dbReference type="InterPro" id="IPR034149">
    <property type="entry name" value="TOPRIM_TopoI"/>
</dbReference>
<keyword evidence="9 10" id="KW-0413">Isomerase</keyword>
<dbReference type="SMART" id="SM00493">
    <property type="entry name" value="TOPRIM"/>
    <property type="match status" value="1"/>
</dbReference>
<dbReference type="InterPro" id="IPR013826">
    <property type="entry name" value="Topo_IA_cen_sub3"/>
</dbReference>
<dbReference type="Pfam" id="PF01396">
    <property type="entry name" value="Zn_ribbon_Top1"/>
    <property type="match status" value="3"/>
</dbReference>
<feature type="site" description="Interaction with DNA" evidence="10">
    <location>
        <position position="140"/>
    </location>
</feature>
<dbReference type="PROSITE" id="PS50880">
    <property type="entry name" value="TOPRIM"/>
    <property type="match status" value="1"/>
</dbReference>
<dbReference type="Gene3D" id="1.10.460.10">
    <property type="entry name" value="Topoisomerase I, domain 2"/>
    <property type="match status" value="1"/>
</dbReference>
<dbReference type="PROSITE" id="PS00396">
    <property type="entry name" value="TOPO_IA_1"/>
    <property type="match status" value="1"/>
</dbReference>
<name>A0A1C4ETD0_BACMY</name>
<dbReference type="InterPro" id="IPR028612">
    <property type="entry name" value="Topoisom_1_IA"/>
</dbReference>
<feature type="site" description="Interaction with DNA" evidence="10">
    <location>
        <position position="33"/>
    </location>
</feature>
<dbReference type="SMART" id="SM00436">
    <property type="entry name" value="TOP1Bc"/>
    <property type="match status" value="1"/>
</dbReference>
<dbReference type="SMART" id="SM00437">
    <property type="entry name" value="TOP1Ac"/>
    <property type="match status" value="1"/>
</dbReference>
<evidence type="ECO:0000313" key="13">
    <source>
        <dbReference type="EMBL" id="SCB69762.1"/>
    </source>
</evidence>
<dbReference type="Gene3D" id="3.30.65.10">
    <property type="entry name" value="Bacterial Topoisomerase I, domain 1"/>
    <property type="match status" value="1"/>
</dbReference>
<reference evidence="13 14" key="1">
    <citation type="submission" date="2016-08" db="EMBL/GenBank/DDBJ databases">
        <authorList>
            <person name="Seilhamer J.J."/>
        </authorList>
    </citation>
    <scope>NUCLEOTIDE SEQUENCE [LARGE SCALE GENOMIC DNA]</scope>
    <source>
        <strain evidence="13 14">SDA_GO95</strain>
    </source>
</reference>
<feature type="active site" description="O-(5'-phospho-DNA)-tyrosine intermediate" evidence="10">
    <location>
        <position position="298"/>
    </location>
</feature>
<evidence type="ECO:0000256" key="9">
    <source>
        <dbReference type="ARBA" id="ARBA00023235"/>
    </source>
</evidence>
<dbReference type="InterPro" id="IPR013825">
    <property type="entry name" value="Topo_IA_cen_sub2"/>
</dbReference>
<organism evidence="13 14">
    <name type="scientific">Bacillus mycoides</name>
    <dbReference type="NCBI Taxonomy" id="1405"/>
    <lineage>
        <taxon>Bacteria</taxon>
        <taxon>Bacillati</taxon>
        <taxon>Bacillota</taxon>
        <taxon>Bacilli</taxon>
        <taxon>Bacillales</taxon>
        <taxon>Bacillaceae</taxon>
        <taxon>Bacillus</taxon>
        <taxon>Bacillus cereus group</taxon>
    </lineage>
</organism>
<keyword evidence="8 10" id="KW-0238">DNA-binding</keyword>
<dbReference type="Gene3D" id="2.70.20.10">
    <property type="entry name" value="Topoisomerase I, domain 3"/>
    <property type="match status" value="1"/>
</dbReference>
<evidence type="ECO:0000256" key="3">
    <source>
        <dbReference type="ARBA" id="ARBA00022723"/>
    </source>
</evidence>
<dbReference type="InterPro" id="IPR006171">
    <property type="entry name" value="TOPRIM_dom"/>
</dbReference>
<dbReference type="SUPFAM" id="SSF56712">
    <property type="entry name" value="Prokaryotic type I DNA topoisomerase"/>
    <property type="match status" value="1"/>
</dbReference>
<feature type="site" description="Interaction with DNA" evidence="10">
    <location>
        <position position="148"/>
    </location>
</feature>
<keyword evidence="5" id="KW-0862">Zinc</keyword>
<comment type="similarity">
    <text evidence="2 10">Belongs to the type IA topoisomerase family.</text>
</comment>
<evidence type="ECO:0000256" key="10">
    <source>
        <dbReference type="HAMAP-Rule" id="MF_00952"/>
    </source>
</evidence>
<evidence type="ECO:0000259" key="11">
    <source>
        <dbReference type="PROSITE" id="PS50880"/>
    </source>
</evidence>
<evidence type="ECO:0000256" key="2">
    <source>
        <dbReference type="ARBA" id="ARBA00009446"/>
    </source>
</evidence>
<dbReference type="InterPro" id="IPR013498">
    <property type="entry name" value="Topo_IA_Znf"/>
</dbReference>
<feature type="site" description="Interaction with DNA" evidence="10">
    <location>
        <position position="155"/>
    </location>
</feature>
<feature type="domain" description="Topo IA-type catalytic" evidence="12">
    <location>
        <begin position="129"/>
        <end position="558"/>
    </location>
</feature>
<dbReference type="InterPro" id="IPR013824">
    <property type="entry name" value="Topo_IA_cen_sub1"/>
</dbReference>
<dbReference type="CDD" id="cd00186">
    <property type="entry name" value="TOP1Ac"/>
    <property type="match status" value="1"/>
</dbReference>
<dbReference type="InterPro" id="IPR000380">
    <property type="entry name" value="Topo_IA"/>
</dbReference>
<evidence type="ECO:0000256" key="1">
    <source>
        <dbReference type="ARBA" id="ARBA00000213"/>
    </source>
</evidence>
<evidence type="ECO:0000256" key="4">
    <source>
        <dbReference type="ARBA" id="ARBA00022771"/>
    </source>
</evidence>
<dbReference type="GO" id="GO:0003917">
    <property type="term" value="F:DNA topoisomerase type I (single strand cut, ATP-independent) activity"/>
    <property type="evidence" value="ECO:0007669"/>
    <property type="project" value="UniProtKB-UniRule"/>
</dbReference>
<feature type="site" description="Interaction with DNA" evidence="10">
    <location>
        <position position="143"/>
    </location>
</feature>
<proteinExistence type="inferred from homology"/>
<dbReference type="GO" id="GO:0006265">
    <property type="term" value="P:DNA topological change"/>
    <property type="evidence" value="ECO:0007669"/>
    <property type="project" value="UniProtKB-UniRule"/>
</dbReference>
<feature type="site" description="Interaction with DNA" evidence="10">
    <location>
        <position position="300"/>
    </location>
</feature>
<keyword evidence="4" id="KW-0863">Zinc-finger</keyword>
<dbReference type="InterPro" id="IPR023405">
    <property type="entry name" value="Topo_IA_core_domain"/>
</dbReference>
<dbReference type="GO" id="GO:0003677">
    <property type="term" value="F:DNA binding"/>
    <property type="evidence" value="ECO:0007669"/>
    <property type="project" value="UniProtKB-KW"/>
</dbReference>
<feature type="domain" description="Toprim" evidence="11">
    <location>
        <begin position="3"/>
        <end position="121"/>
    </location>
</feature>
<comment type="catalytic activity">
    <reaction evidence="1 10">
        <text>ATP-independent breakage of single-stranded DNA, followed by passage and rejoining.</text>
        <dbReference type="EC" id="5.6.2.1"/>
    </reaction>
</comment>
<evidence type="ECO:0000259" key="12">
    <source>
        <dbReference type="PROSITE" id="PS52039"/>
    </source>
</evidence>
<sequence length="692" mass="79013">MSDYLVIVESPSKAKTIEKYLGKKYKVVASMGHVRDLPKSQMGIEVKNNFTPKYITIRGKGPVLKDLKSAAKKAKKVYLAADPDREGEAIAWHLANTLNVDVESDCRVVFNEITKDAIKESFKYPRAINMDLVDAQQARRILDRLVGYNISPLLWKKVKKGLSAGRVQSVAVRLIIEREKEIQSFEPEEFWTIKTEFVKGKDTFEASFYGVDGEKVQLTNEAQVNEIIEKMKDNAFSVENVTRKERKRNPALPFTTSSLQQEAARKLNMRAKKTMMLAQQLYEGMDLGKQGTVGLITYMRTDSTRISETAQTEARDYITEAFGAEYIGTEKKKETKKSKAQDAHEAIRPTSVMRKPEELKSFLSRDQLRLYKLIWERFVASQMASAIMDTVTAKLINNNVQFRASGSVVKFPGFMKVYVESKDDGAEEKDKMLPPLEVGETVFSKDIEPKQHYTQPPPRYTEARLVRTLEELGIGRPSTYVPTLETIQKRGYVALDNKRFVPTELGGIVIELILEFFPEIINIEFTANMEQSLDEVEEGNANWVKIVDDFYVGFEPRLEKAEKEMREVEIKDEPAGEDCELCSHPMVFKMGKYGKFMACSNFPECRNTKPIVKEIGVTCPKCDKGQIIERRSNKKKRLFYGCGTYPECDFVSWDKPIGRKCPKCESMLVEKKLKKGVQVQCVSCDYEEEQQM</sequence>
<keyword evidence="3" id="KW-0479">Metal-binding</keyword>
<dbReference type="GO" id="GO:0005694">
    <property type="term" value="C:chromosome"/>
    <property type="evidence" value="ECO:0007669"/>
    <property type="project" value="InterPro"/>
</dbReference>
<feature type="site" description="Interaction with DNA" evidence="10">
    <location>
        <position position="490"/>
    </location>
</feature>
<dbReference type="EC" id="5.6.2.1" evidence="10"/>
<gene>
    <name evidence="10" type="primary">topA</name>
    <name evidence="13" type="ORF">BWGO95_03928</name>
</gene>
<dbReference type="Gene3D" id="3.40.50.140">
    <property type="match status" value="1"/>
</dbReference>
<dbReference type="InterPro" id="IPR003601">
    <property type="entry name" value="Topo_IA_2"/>
</dbReference>
<feature type="site" description="Interaction with DNA" evidence="10">
    <location>
        <position position="139"/>
    </location>
</feature>
<keyword evidence="7 10" id="KW-0799">Topoisomerase</keyword>
<dbReference type="EMBL" id="FMAK01000049">
    <property type="protein sequence ID" value="SCB69762.1"/>
    <property type="molecule type" value="Genomic_DNA"/>
</dbReference>
<dbReference type="GO" id="GO:0008270">
    <property type="term" value="F:zinc ion binding"/>
    <property type="evidence" value="ECO:0007669"/>
    <property type="project" value="UniProtKB-KW"/>
</dbReference>
<dbReference type="InterPro" id="IPR003602">
    <property type="entry name" value="Topo_IA_DNA-bd_dom"/>
</dbReference>
<protein>
    <recommendedName>
        <fullName evidence="10">DNA topoisomerase 1</fullName>
        <ecNumber evidence="10">5.6.2.1</ecNumber>
    </recommendedName>
    <alternativeName>
        <fullName evidence="10">DNA topoisomerase I</fullName>
    </alternativeName>
</protein>
<comment type="subunit">
    <text evidence="10">Monomer.</text>
</comment>
<dbReference type="Gene3D" id="1.10.290.10">
    <property type="entry name" value="Topoisomerase I, domain 4"/>
    <property type="match status" value="1"/>
</dbReference>
<feature type="region of interest" description="Interaction with DNA" evidence="10">
    <location>
        <begin position="163"/>
        <end position="168"/>
    </location>
</feature>
<dbReference type="InterPro" id="IPR005733">
    <property type="entry name" value="TopoI_bac-type"/>
</dbReference>
<dbReference type="Pfam" id="PF01751">
    <property type="entry name" value="Toprim"/>
    <property type="match status" value="1"/>
</dbReference>
<dbReference type="AlphaFoldDB" id="A0A1C4ETD0"/>
<evidence type="ECO:0000256" key="5">
    <source>
        <dbReference type="ARBA" id="ARBA00022833"/>
    </source>
</evidence>
<dbReference type="PROSITE" id="PS52039">
    <property type="entry name" value="TOPO_IA_2"/>
    <property type="match status" value="1"/>
</dbReference>
<comment type="function">
    <text evidence="10">Releases the supercoiling and torsional tension of DNA, which is introduced during the DNA replication and transcription, by transiently cleaving and rejoining one strand of the DNA duplex. Introduces a single-strand break via transesterification at a target site in duplex DNA. The scissile phosphodiester is attacked by the catalytic tyrosine of the enzyme, resulting in the formation of a DNA-(5'-phosphotyrosyl)-enzyme intermediate and the expulsion of a 3'-OH DNA strand. The free DNA strand then undergoes passage around the unbroken strand, thus removing DNA supercoils. Finally, in the religation step, the DNA 3'-OH attacks the covalent intermediate to expel the active-site tyrosine and restore the DNA phosphodiester backbone.</text>
</comment>
<evidence type="ECO:0000256" key="8">
    <source>
        <dbReference type="ARBA" id="ARBA00023125"/>
    </source>
</evidence>
<accession>A0A1C4ETD0</accession>
<dbReference type="Proteomes" id="UP000195696">
    <property type="component" value="Unassembled WGS sequence"/>
</dbReference>
<dbReference type="InterPro" id="IPR023406">
    <property type="entry name" value="Topo_IA_AS"/>
</dbReference>
<dbReference type="CDD" id="cd03363">
    <property type="entry name" value="TOPRIM_TopoIA_TopoI"/>
    <property type="match status" value="1"/>
</dbReference>
<dbReference type="PANTHER" id="PTHR42785">
    <property type="entry name" value="DNA TOPOISOMERASE, TYPE IA, CORE"/>
    <property type="match status" value="1"/>
</dbReference>
<dbReference type="SUPFAM" id="SSF57783">
    <property type="entry name" value="Zinc beta-ribbon"/>
    <property type="match status" value="1"/>
</dbReference>
<keyword evidence="6" id="KW-0460">Magnesium</keyword>
<dbReference type="InterPro" id="IPR013497">
    <property type="entry name" value="Topo_IA_cen"/>
</dbReference>
<dbReference type="PANTHER" id="PTHR42785:SF1">
    <property type="entry name" value="DNA TOPOISOMERASE"/>
    <property type="match status" value="1"/>
</dbReference>
<dbReference type="HAMAP" id="MF_00952">
    <property type="entry name" value="Topoisom_1_prok"/>
    <property type="match status" value="1"/>
</dbReference>
<evidence type="ECO:0000256" key="7">
    <source>
        <dbReference type="ARBA" id="ARBA00023029"/>
    </source>
</evidence>
<dbReference type="NCBIfam" id="TIGR01051">
    <property type="entry name" value="topA_bact"/>
    <property type="match status" value="1"/>
</dbReference>
<dbReference type="PRINTS" id="PR00417">
    <property type="entry name" value="PRTPISMRASEI"/>
</dbReference>